<evidence type="ECO:0000313" key="5">
    <source>
        <dbReference type="EMBL" id="WIY25733.1"/>
    </source>
</evidence>
<dbReference type="EMBL" id="CP127247">
    <property type="protein sequence ID" value="WIY25733.1"/>
    <property type="molecule type" value="Genomic_DNA"/>
</dbReference>
<protein>
    <submittedName>
        <fullName evidence="5">FadR/GntR family transcriptional regulator</fullName>
    </submittedName>
</protein>
<dbReference type="SMART" id="SM00345">
    <property type="entry name" value="HTH_GNTR"/>
    <property type="match status" value="1"/>
</dbReference>
<evidence type="ECO:0000256" key="3">
    <source>
        <dbReference type="ARBA" id="ARBA00023163"/>
    </source>
</evidence>
<dbReference type="Gene3D" id="1.20.120.530">
    <property type="entry name" value="GntR ligand-binding domain-like"/>
    <property type="match status" value="1"/>
</dbReference>
<name>A0A9Y2L055_9RHOB</name>
<dbReference type="PANTHER" id="PTHR43537:SF5">
    <property type="entry name" value="UXU OPERON TRANSCRIPTIONAL REGULATOR"/>
    <property type="match status" value="1"/>
</dbReference>
<dbReference type="InterPro" id="IPR011711">
    <property type="entry name" value="GntR_C"/>
</dbReference>
<dbReference type="PRINTS" id="PR00035">
    <property type="entry name" value="HTHGNTR"/>
</dbReference>
<evidence type="ECO:0000259" key="4">
    <source>
        <dbReference type="PROSITE" id="PS50949"/>
    </source>
</evidence>
<dbReference type="RefSeq" id="WP_270920222.1">
    <property type="nucleotide sequence ID" value="NZ_CP127247.1"/>
</dbReference>
<dbReference type="SUPFAM" id="SSF46785">
    <property type="entry name" value="Winged helix' DNA-binding domain"/>
    <property type="match status" value="1"/>
</dbReference>
<dbReference type="GO" id="GO:0003677">
    <property type="term" value="F:DNA binding"/>
    <property type="evidence" value="ECO:0007669"/>
    <property type="project" value="UniProtKB-KW"/>
</dbReference>
<evidence type="ECO:0000256" key="1">
    <source>
        <dbReference type="ARBA" id="ARBA00023015"/>
    </source>
</evidence>
<dbReference type="Pfam" id="PF07729">
    <property type="entry name" value="FCD"/>
    <property type="match status" value="1"/>
</dbReference>
<dbReference type="GO" id="GO:0003700">
    <property type="term" value="F:DNA-binding transcription factor activity"/>
    <property type="evidence" value="ECO:0007669"/>
    <property type="project" value="InterPro"/>
</dbReference>
<dbReference type="Proteomes" id="UP001238334">
    <property type="component" value="Chromosome"/>
</dbReference>
<accession>A0A9Y2L055</accession>
<proteinExistence type="predicted"/>
<dbReference type="Gene3D" id="1.10.10.10">
    <property type="entry name" value="Winged helix-like DNA-binding domain superfamily/Winged helix DNA-binding domain"/>
    <property type="match status" value="1"/>
</dbReference>
<dbReference type="InterPro" id="IPR036390">
    <property type="entry name" value="WH_DNA-bd_sf"/>
</dbReference>
<evidence type="ECO:0000256" key="2">
    <source>
        <dbReference type="ARBA" id="ARBA00023125"/>
    </source>
</evidence>
<evidence type="ECO:0000313" key="6">
    <source>
        <dbReference type="Proteomes" id="UP001238334"/>
    </source>
</evidence>
<dbReference type="SMART" id="SM00895">
    <property type="entry name" value="FCD"/>
    <property type="match status" value="1"/>
</dbReference>
<sequence>MQENQLLPRLASYVIASAKSKGGKAPSERELADHFAVSRGQVREALAILESMHIIDRRAKSGIYVNPDQSGIETMAFYARAGIPLEPWQIYEAVEVRKIHEIKAAELAAERATEENYDRLREILAASEERISNGLDLAQLDHDFHLEIVRATQNSVFYSICTSFYELSQHRSSFYFQKDDRNQQSHKEHQQIFEALLRRDASLAQALMNSHLRGAMSYWSELLEDKDGDASQ</sequence>
<keyword evidence="3" id="KW-0804">Transcription</keyword>
<dbReference type="Pfam" id="PF00392">
    <property type="entry name" value="GntR"/>
    <property type="match status" value="1"/>
</dbReference>
<dbReference type="InterPro" id="IPR000524">
    <property type="entry name" value="Tscrpt_reg_HTH_GntR"/>
</dbReference>
<feature type="domain" description="HTH gntR-type" evidence="4">
    <location>
        <begin position="1"/>
        <end position="68"/>
    </location>
</feature>
<dbReference type="InterPro" id="IPR008920">
    <property type="entry name" value="TF_FadR/GntR_C"/>
</dbReference>
<dbReference type="PANTHER" id="PTHR43537">
    <property type="entry name" value="TRANSCRIPTIONAL REGULATOR, GNTR FAMILY"/>
    <property type="match status" value="1"/>
</dbReference>
<keyword evidence="2" id="KW-0238">DNA-binding</keyword>
<organism evidence="5 6">
    <name type="scientific">Parasedimentitalea psychrophila</name>
    <dbReference type="NCBI Taxonomy" id="2997337"/>
    <lineage>
        <taxon>Bacteria</taxon>
        <taxon>Pseudomonadati</taxon>
        <taxon>Pseudomonadota</taxon>
        <taxon>Alphaproteobacteria</taxon>
        <taxon>Rhodobacterales</taxon>
        <taxon>Paracoccaceae</taxon>
        <taxon>Parasedimentitalea</taxon>
    </lineage>
</organism>
<dbReference type="SUPFAM" id="SSF48008">
    <property type="entry name" value="GntR ligand-binding domain-like"/>
    <property type="match status" value="1"/>
</dbReference>
<keyword evidence="6" id="KW-1185">Reference proteome</keyword>
<dbReference type="KEGG" id="ppso:QPJ95_01935"/>
<reference evidence="5 6" key="1">
    <citation type="submission" date="2023-06" db="EMBL/GenBank/DDBJ databases">
        <title>Parasedimentitalea psychrophila sp. nov., a psychrophilic bacterium isolated from deep-sea sediment.</title>
        <authorList>
            <person name="Li A."/>
        </authorList>
    </citation>
    <scope>NUCLEOTIDE SEQUENCE [LARGE SCALE GENOMIC DNA]</scope>
    <source>
        <strain evidence="5 6">QS115</strain>
    </source>
</reference>
<keyword evidence="1" id="KW-0805">Transcription regulation</keyword>
<dbReference type="AlphaFoldDB" id="A0A9Y2L055"/>
<dbReference type="PROSITE" id="PS50949">
    <property type="entry name" value="HTH_GNTR"/>
    <property type="match status" value="1"/>
</dbReference>
<gene>
    <name evidence="5" type="ORF">QPJ95_01935</name>
</gene>
<dbReference type="InterPro" id="IPR036388">
    <property type="entry name" value="WH-like_DNA-bd_sf"/>
</dbReference>